<evidence type="ECO:0008006" key="14">
    <source>
        <dbReference type="Google" id="ProtNLM"/>
    </source>
</evidence>
<evidence type="ECO:0000256" key="9">
    <source>
        <dbReference type="SAM" id="Phobius"/>
    </source>
</evidence>
<dbReference type="PANTHER" id="PTHR24223:SF448">
    <property type="entry name" value="FI20146P1-RELATED"/>
    <property type="match status" value="1"/>
</dbReference>
<evidence type="ECO:0000259" key="11">
    <source>
        <dbReference type="PROSITE" id="PS50929"/>
    </source>
</evidence>
<feature type="domain" description="ABC transporter" evidence="10">
    <location>
        <begin position="148"/>
        <end position="367"/>
    </location>
</feature>
<reference evidence="12" key="1">
    <citation type="journal article" date="2023" name="Insect Mol. Biol.">
        <title>Genome sequencing provides insights into the evolution of gene families encoding plant cell wall-degrading enzymes in longhorned beetles.</title>
        <authorList>
            <person name="Shin N.R."/>
            <person name="Okamura Y."/>
            <person name="Kirsch R."/>
            <person name="Pauchet Y."/>
        </authorList>
    </citation>
    <scope>NUCLEOTIDE SEQUENCE</scope>
    <source>
        <strain evidence="12">RBIC_L_NR</strain>
    </source>
</reference>
<evidence type="ECO:0000256" key="1">
    <source>
        <dbReference type="ARBA" id="ARBA00004141"/>
    </source>
</evidence>
<dbReference type="PROSITE" id="PS50929">
    <property type="entry name" value="ABC_TM1F"/>
    <property type="match status" value="2"/>
</dbReference>
<protein>
    <recommendedName>
        <fullName evidence="14">Multidrug resistance-associated protein lethal(2)03659</fullName>
    </recommendedName>
</protein>
<dbReference type="Pfam" id="PF00664">
    <property type="entry name" value="ABC_membrane"/>
    <property type="match status" value="2"/>
</dbReference>
<dbReference type="Pfam" id="PF00005">
    <property type="entry name" value="ABC_tran"/>
    <property type="match status" value="2"/>
</dbReference>
<dbReference type="SUPFAM" id="SSF52540">
    <property type="entry name" value="P-loop containing nucleoside triphosphate hydrolases"/>
    <property type="match status" value="2"/>
</dbReference>
<dbReference type="InterPro" id="IPR011527">
    <property type="entry name" value="ABC1_TM_dom"/>
</dbReference>
<keyword evidence="8 9" id="KW-0472">Membrane</keyword>
<keyword evidence="7 9" id="KW-1133">Transmembrane helix</keyword>
<dbReference type="CDD" id="cd03250">
    <property type="entry name" value="ABCC_MRP_domain1"/>
    <property type="match status" value="1"/>
</dbReference>
<feature type="transmembrane region" description="Helical" evidence="9">
    <location>
        <begin position="660"/>
        <end position="681"/>
    </location>
</feature>
<evidence type="ECO:0000256" key="8">
    <source>
        <dbReference type="ARBA" id="ARBA00023136"/>
    </source>
</evidence>
<feature type="transmembrane region" description="Helical" evidence="9">
    <location>
        <begin position="576"/>
        <end position="594"/>
    </location>
</feature>
<feature type="domain" description="ABC transmembrane type-1" evidence="11">
    <location>
        <begin position="1"/>
        <end position="92"/>
    </location>
</feature>
<dbReference type="Gene3D" id="3.40.50.300">
    <property type="entry name" value="P-loop containing nucleotide triphosphate hydrolases"/>
    <property type="match status" value="2"/>
</dbReference>
<dbReference type="CDD" id="cd18580">
    <property type="entry name" value="ABC_6TM_ABCC_D2"/>
    <property type="match status" value="1"/>
</dbReference>
<evidence type="ECO:0000313" key="13">
    <source>
        <dbReference type="Proteomes" id="UP001162156"/>
    </source>
</evidence>
<dbReference type="CDD" id="cd03244">
    <property type="entry name" value="ABCC_MRP_domain2"/>
    <property type="match status" value="1"/>
</dbReference>
<keyword evidence="5" id="KW-0547">Nucleotide-binding</keyword>
<organism evidence="12 13">
    <name type="scientific">Rhamnusium bicolor</name>
    <dbReference type="NCBI Taxonomy" id="1586634"/>
    <lineage>
        <taxon>Eukaryota</taxon>
        <taxon>Metazoa</taxon>
        <taxon>Ecdysozoa</taxon>
        <taxon>Arthropoda</taxon>
        <taxon>Hexapoda</taxon>
        <taxon>Insecta</taxon>
        <taxon>Pterygota</taxon>
        <taxon>Neoptera</taxon>
        <taxon>Endopterygota</taxon>
        <taxon>Coleoptera</taxon>
        <taxon>Polyphaga</taxon>
        <taxon>Cucujiformia</taxon>
        <taxon>Chrysomeloidea</taxon>
        <taxon>Cerambycidae</taxon>
        <taxon>Lepturinae</taxon>
        <taxon>Rhagiini</taxon>
        <taxon>Rhamnusium</taxon>
    </lineage>
</organism>
<dbReference type="EMBL" id="JANEYF010002719">
    <property type="protein sequence ID" value="KAJ8943026.1"/>
    <property type="molecule type" value="Genomic_DNA"/>
</dbReference>
<dbReference type="AlphaFoldDB" id="A0AAV8XWH2"/>
<dbReference type="InterPro" id="IPR050173">
    <property type="entry name" value="ABC_transporter_C-like"/>
</dbReference>
<feature type="transmembrane region" description="Helical" evidence="9">
    <location>
        <begin position="552"/>
        <end position="570"/>
    </location>
</feature>
<dbReference type="FunFam" id="3.40.50.300:FF:000973">
    <property type="entry name" value="Multidrug resistance-associated protein 4"/>
    <property type="match status" value="1"/>
</dbReference>
<dbReference type="Gene3D" id="1.20.1560.10">
    <property type="entry name" value="ABC transporter type 1, transmembrane domain"/>
    <property type="match status" value="2"/>
</dbReference>
<evidence type="ECO:0000313" key="12">
    <source>
        <dbReference type="EMBL" id="KAJ8943026.1"/>
    </source>
</evidence>
<comment type="caution">
    <text evidence="12">The sequence shown here is derived from an EMBL/GenBank/DDBJ whole genome shotgun (WGS) entry which is preliminary data.</text>
</comment>
<dbReference type="InterPro" id="IPR003593">
    <property type="entry name" value="AAA+_ATPase"/>
</dbReference>
<evidence type="ECO:0000256" key="3">
    <source>
        <dbReference type="ARBA" id="ARBA00022692"/>
    </source>
</evidence>
<feature type="domain" description="ABC transmembrane type-1" evidence="11">
    <location>
        <begin position="558"/>
        <end position="717"/>
    </location>
</feature>
<dbReference type="InterPro" id="IPR036640">
    <property type="entry name" value="ABC1_TM_sf"/>
</dbReference>
<dbReference type="InterPro" id="IPR044726">
    <property type="entry name" value="ABCC_6TM_D2"/>
</dbReference>
<dbReference type="InterPro" id="IPR003439">
    <property type="entry name" value="ABC_transporter-like_ATP-bd"/>
</dbReference>
<dbReference type="Proteomes" id="UP001162156">
    <property type="component" value="Unassembled WGS sequence"/>
</dbReference>
<name>A0AAV8XWH2_9CUCU</name>
<dbReference type="SUPFAM" id="SSF90123">
    <property type="entry name" value="ABC transporter transmembrane region"/>
    <property type="match status" value="2"/>
</dbReference>
<dbReference type="GO" id="GO:0016887">
    <property type="term" value="F:ATP hydrolysis activity"/>
    <property type="evidence" value="ECO:0007669"/>
    <property type="project" value="InterPro"/>
</dbReference>
<dbReference type="PROSITE" id="PS50893">
    <property type="entry name" value="ABC_TRANSPORTER_2"/>
    <property type="match status" value="2"/>
</dbReference>
<keyword evidence="4" id="KW-0677">Repeat</keyword>
<keyword evidence="3 9" id="KW-0812">Transmembrane</keyword>
<evidence type="ECO:0000259" key="10">
    <source>
        <dbReference type="PROSITE" id="PS50893"/>
    </source>
</evidence>
<evidence type="ECO:0000256" key="5">
    <source>
        <dbReference type="ARBA" id="ARBA00022741"/>
    </source>
</evidence>
<sequence>MRLNINKKTDERLQRIQESLSAIRIIKMYTWEKFFGHKIDEARKKEMKEMMKAFYLRTVMVIITLLSSKIGFYALVMTYIWFNGTASAEVMFYIMKCFETLKHTIAHSVSHGMSRLAELSASLNRIDAVLAAEELNEKIEEPTSKPKVHLKDIKVCIKDKIVLQNITLTIQGGLNVVTGQLGSGKSSLIKVILNDYPVDEGIVETIGRKSYASQDPWLFPSSIKQNILFGEVYDEGRYQEVVRVCALKFDFSLFPRGDETIIADRGLNLSKGQQARINLARTIYKESDIYLIDDSLTALDSLVQDFIFSECIRGFLKNKLCVLVTHNNKHISNADHVIVLDNGRVEFQGKEPNISKDILAAIEESDIHKTGGNEKEKCESDADETTQLLTSDTLIKRRRVYHEINKEGSVSAEVYSKYFKFGGGIFLFSLVIIMYIGSQFIESYISKLLTNWVNIQQNITNVREANATSFIEKVTVSTGSISNEFIRNVTSEFYDLTINTTSEPSNDTDINYNVPSIETLELKSDETLNMYSMMIASFVILELMKYYLILKFARNASALFSIGGIIILIAVVNWRFFIPSLTFIGFLILLRNFYMPAARSIKRLESATRSPIVGHLNASMEGLTTIRASKAQDILTYEFDRHQDVYTSAHYTSFCIKRAFGFYMDLFSTLFLSIIVGRFLFFDLGTSAGDVGLAITQAASLSMISQKCLILWTELENYMTSVERVLEYTHLETEHSEGLKIENWPCKGEIKYMNVCLTYTNTNERVLKDISFVVKSKQKIGIVGRTGAGKSSIISTLFRLYNYEGKIIVDEVDIKTLSLKFLRQHISIIPQDPIMFAGTVRSNIDPLQRYSDEEIWKTIHKIHLENIIPSLDLKITDNNSNFSTGQRQLIYEATANMDPETDILIQKAIVDNFSGCTVFVIAHRLHSVLDCHKVMVMDKGEIREFDNPFTLMEDKSSMFSKMLNNSGLSDTK</sequence>
<evidence type="ECO:0000256" key="4">
    <source>
        <dbReference type="ARBA" id="ARBA00022737"/>
    </source>
</evidence>
<comment type="subcellular location">
    <subcellularLocation>
        <location evidence="1">Membrane</location>
        <topology evidence="1">Multi-pass membrane protein</topology>
    </subcellularLocation>
</comment>
<evidence type="ECO:0000256" key="6">
    <source>
        <dbReference type="ARBA" id="ARBA00022840"/>
    </source>
</evidence>
<dbReference type="SMART" id="SM00382">
    <property type="entry name" value="AAA"/>
    <property type="match status" value="2"/>
</dbReference>
<proteinExistence type="predicted"/>
<evidence type="ECO:0000256" key="7">
    <source>
        <dbReference type="ARBA" id="ARBA00022989"/>
    </source>
</evidence>
<keyword evidence="2" id="KW-0813">Transport</keyword>
<dbReference type="PROSITE" id="PS00211">
    <property type="entry name" value="ABC_TRANSPORTER_1"/>
    <property type="match status" value="1"/>
</dbReference>
<feature type="transmembrane region" description="Helical" evidence="9">
    <location>
        <begin position="418"/>
        <end position="437"/>
    </location>
</feature>
<evidence type="ECO:0000256" key="2">
    <source>
        <dbReference type="ARBA" id="ARBA00022448"/>
    </source>
</evidence>
<feature type="domain" description="ABC transporter" evidence="10">
    <location>
        <begin position="750"/>
        <end position="964"/>
    </location>
</feature>
<accession>A0AAV8XWH2</accession>
<dbReference type="InterPro" id="IPR027417">
    <property type="entry name" value="P-loop_NTPase"/>
</dbReference>
<feature type="transmembrane region" description="Helical" evidence="9">
    <location>
        <begin position="54"/>
        <end position="82"/>
    </location>
</feature>
<keyword evidence="6" id="KW-0067">ATP-binding</keyword>
<dbReference type="InterPro" id="IPR017871">
    <property type="entry name" value="ABC_transporter-like_CS"/>
</dbReference>
<dbReference type="GO" id="GO:0016020">
    <property type="term" value="C:membrane"/>
    <property type="evidence" value="ECO:0007669"/>
    <property type="project" value="UniProtKB-SubCell"/>
</dbReference>
<dbReference type="PANTHER" id="PTHR24223">
    <property type="entry name" value="ATP-BINDING CASSETTE SUB-FAMILY C"/>
    <property type="match status" value="1"/>
</dbReference>
<gene>
    <name evidence="12" type="ORF">NQ314_009842</name>
</gene>
<dbReference type="GO" id="GO:0005524">
    <property type="term" value="F:ATP binding"/>
    <property type="evidence" value="ECO:0007669"/>
    <property type="project" value="UniProtKB-KW"/>
</dbReference>
<dbReference type="FunFam" id="3.40.50.300:FF:000163">
    <property type="entry name" value="Multidrug resistance-associated protein member 4"/>
    <property type="match status" value="1"/>
</dbReference>
<dbReference type="GO" id="GO:0140359">
    <property type="term" value="F:ABC-type transporter activity"/>
    <property type="evidence" value="ECO:0007669"/>
    <property type="project" value="InterPro"/>
</dbReference>
<keyword evidence="13" id="KW-1185">Reference proteome</keyword>